<dbReference type="AlphaFoldDB" id="B8HZB2"/>
<dbReference type="SMART" id="SM00448">
    <property type="entry name" value="REC"/>
    <property type="match status" value="1"/>
</dbReference>
<dbReference type="InterPro" id="IPR001789">
    <property type="entry name" value="Sig_transdc_resp-reg_receiver"/>
</dbReference>
<dbReference type="InterPro" id="IPR011006">
    <property type="entry name" value="CheY-like_superfamily"/>
</dbReference>
<gene>
    <name evidence="2" type="ordered locus">Cyan7425_0049</name>
</gene>
<dbReference type="SUPFAM" id="SSF52172">
    <property type="entry name" value="CheY-like"/>
    <property type="match status" value="1"/>
</dbReference>
<protein>
    <submittedName>
        <fullName evidence="2">Response regulator receiver protein</fullName>
    </submittedName>
</protein>
<accession>B8HZB2</accession>
<dbReference type="HOGENOM" id="CLU_2034200_0_0_3"/>
<evidence type="ECO:0000259" key="1">
    <source>
        <dbReference type="SMART" id="SM00448"/>
    </source>
</evidence>
<geneLocation type="plasmid" evidence="2">
    <name>pP742502</name>
</geneLocation>
<feature type="domain" description="Response regulatory" evidence="1">
    <location>
        <begin position="1"/>
        <end position="105"/>
    </location>
</feature>
<reference evidence="2" key="1">
    <citation type="submission" date="2009-01" db="EMBL/GenBank/DDBJ databases">
        <title>Complete sequence of plasmid2 Cyanothece sp. PCC 7425.</title>
        <authorList>
            <consortium name="US DOE Joint Genome Institute"/>
            <person name="Lucas S."/>
            <person name="Copeland A."/>
            <person name="Lapidus A."/>
            <person name="Glavina del Rio T."/>
            <person name="Dalin E."/>
            <person name="Tice H."/>
            <person name="Bruce D."/>
            <person name="Goodwin L."/>
            <person name="Pitluck S."/>
            <person name="Sims D."/>
            <person name="Meineke L."/>
            <person name="Brettin T."/>
            <person name="Detter J.C."/>
            <person name="Han C."/>
            <person name="Larimer F."/>
            <person name="Land M."/>
            <person name="Hauser L."/>
            <person name="Kyrpides N."/>
            <person name="Ovchinnikova G."/>
            <person name="Liberton M."/>
            <person name="Stoeckel J."/>
            <person name="Banerjee A."/>
            <person name="Singh A."/>
            <person name="Page L."/>
            <person name="Sato H."/>
            <person name="Zhao L."/>
            <person name="Sherman L."/>
            <person name="Pakrasi H."/>
            <person name="Richardson P."/>
        </authorList>
    </citation>
    <scope>NUCLEOTIDE SEQUENCE</scope>
    <source>
        <strain evidence="2">PCC 7425</strain>
        <plasmid evidence="2">pP742502</plasmid>
    </source>
</reference>
<dbReference type="EMBL" id="CP001346">
    <property type="protein sequence ID" value="ACL47760.1"/>
    <property type="molecule type" value="Genomic_DNA"/>
</dbReference>
<dbReference type="GO" id="GO:0000160">
    <property type="term" value="P:phosphorelay signal transduction system"/>
    <property type="evidence" value="ECO:0007669"/>
    <property type="project" value="InterPro"/>
</dbReference>
<proteinExistence type="predicted"/>
<dbReference type="OrthoDB" id="2168082at2"/>
<dbReference type="KEGG" id="cyn:Cyan7425_0049"/>
<sequence length="117" mass="13388">MKVLIVDDSTAGLFISLELESYGCEAKLVRTIAAAKFEIAKNQPDFLVTELFLKDENSLDFAEYRHLFPVILANGYKSTLDDEIKNNVDACLEKPFKSLDLIEIVNRLLRRDFQPDF</sequence>
<evidence type="ECO:0000313" key="2">
    <source>
        <dbReference type="EMBL" id="ACL47760.1"/>
    </source>
</evidence>
<keyword evidence="2" id="KW-0614">Plasmid</keyword>
<name>B8HZB2_CYAP4</name>
<organism evidence="2">
    <name type="scientific">Cyanothece sp. (strain PCC 7425 / ATCC 29141)</name>
    <dbReference type="NCBI Taxonomy" id="395961"/>
    <lineage>
        <taxon>Bacteria</taxon>
        <taxon>Bacillati</taxon>
        <taxon>Cyanobacteriota</taxon>
        <taxon>Cyanophyceae</taxon>
        <taxon>Gomontiellales</taxon>
        <taxon>Cyanothecaceae</taxon>
        <taxon>Cyanothece</taxon>
    </lineage>
</organism>
<dbReference type="Gene3D" id="3.40.50.2300">
    <property type="match status" value="1"/>
</dbReference>